<evidence type="ECO:0000313" key="12">
    <source>
        <dbReference type="Proteomes" id="UP000027037"/>
    </source>
</evidence>
<keyword evidence="12" id="KW-1185">Reference proteome</keyword>
<dbReference type="PATRIC" id="fig|1280946.3.peg.1322"/>
<evidence type="ECO:0000259" key="10">
    <source>
        <dbReference type="SMART" id="SM01097"/>
    </source>
</evidence>
<dbReference type="Gene3D" id="3.40.50.880">
    <property type="match status" value="1"/>
</dbReference>
<comment type="catalytic activity">
    <reaction evidence="9">
        <text>L-glutamine + H2O = L-glutamate + NH4(+)</text>
        <dbReference type="Rhea" id="RHEA:15889"/>
        <dbReference type="ChEBI" id="CHEBI:15377"/>
        <dbReference type="ChEBI" id="CHEBI:28938"/>
        <dbReference type="ChEBI" id="CHEBI:29985"/>
        <dbReference type="ChEBI" id="CHEBI:58359"/>
    </reaction>
</comment>
<feature type="binding site" evidence="9">
    <location>
        <position position="327"/>
    </location>
    <ligand>
        <name>L-glutamine</name>
        <dbReference type="ChEBI" id="CHEBI:58359"/>
    </ligand>
</feature>
<dbReference type="Pfam" id="PF00117">
    <property type="entry name" value="GATase"/>
    <property type="match status" value="1"/>
</dbReference>
<evidence type="ECO:0000256" key="8">
    <source>
        <dbReference type="ARBA" id="ARBA00048816"/>
    </source>
</evidence>
<dbReference type="UniPathway" id="UPA00068">
    <property type="reaction ID" value="UER00171"/>
</dbReference>
<dbReference type="InterPro" id="IPR002474">
    <property type="entry name" value="CarbamoylP_synth_ssu_N"/>
</dbReference>
<keyword evidence="9" id="KW-0028">Amino-acid biosynthesis</keyword>
<evidence type="ECO:0000256" key="1">
    <source>
        <dbReference type="ARBA" id="ARBA00005077"/>
    </source>
</evidence>
<comment type="catalytic activity">
    <reaction evidence="8 9">
        <text>hydrogencarbonate + L-glutamine + 2 ATP + H2O = carbamoyl phosphate + L-glutamate + 2 ADP + phosphate + 2 H(+)</text>
        <dbReference type="Rhea" id="RHEA:18633"/>
        <dbReference type="ChEBI" id="CHEBI:15377"/>
        <dbReference type="ChEBI" id="CHEBI:15378"/>
        <dbReference type="ChEBI" id="CHEBI:17544"/>
        <dbReference type="ChEBI" id="CHEBI:29985"/>
        <dbReference type="ChEBI" id="CHEBI:30616"/>
        <dbReference type="ChEBI" id="CHEBI:43474"/>
        <dbReference type="ChEBI" id="CHEBI:58228"/>
        <dbReference type="ChEBI" id="CHEBI:58359"/>
        <dbReference type="ChEBI" id="CHEBI:456216"/>
        <dbReference type="EC" id="6.3.5.5"/>
    </reaction>
</comment>
<protein>
    <recommendedName>
        <fullName evidence="9">Carbamoyl phosphate synthase small chain</fullName>
        <ecNumber evidence="9">6.3.5.5</ecNumber>
    </recommendedName>
    <alternativeName>
        <fullName evidence="9">Carbamoyl phosphate synthetase glutamine chain</fullName>
    </alternativeName>
</protein>
<keyword evidence="7 9" id="KW-0665">Pyrimidine biosynthesis</keyword>
<dbReference type="InterPro" id="IPR029062">
    <property type="entry name" value="Class_I_gatase-like"/>
</dbReference>
<dbReference type="STRING" id="1280946.HY29_12660"/>
<comment type="caution">
    <text evidence="11">The sequence shown here is derived from an EMBL/GenBank/DDBJ whole genome shotgun (WGS) entry which is preliminary data.</text>
</comment>
<dbReference type="RefSeq" id="WP_034794467.1">
    <property type="nucleotide sequence ID" value="NZ_AWFF01000031.1"/>
</dbReference>
<dbReference type="EC" id="6.3.5.5" evidence="9"/>
<dbReference type="AlphaFoldDB" id="A0A062U4V9"/>
<dbReference type="GO" id="GO:0006541">
    <property type="term" value="P:glutamine metabolic process"/>
    <property type="evidence" value="ECO:0007669"/>
    <property type="project" value="InterPro"/>
</dbReference>
<reference evidence="11 12" key="1">
    <citation type="journal article" date="2014" name="Antonie Van Leeuwenhoek">
        <title>Hyphomonas beringensis sp. nov. and Hyphomonas chukchiensis sp. nov., isolated from surface seawater of the Bering Sea and Chukchi Sea.</title>
        <authorList>
            <person name="Li C."/>
            <person name="Lai Q."/>
            <person name="Li G."/>
            <person name="Dong C."/>
            <person name="Wang J."/>
            <person name="Liao Y."/>
            <person name="Shao Z."/>
        </authorList>
    </citation>
    <scope>NUCLEOTIDE SEQUENCE [LARGE SCALE GENOMIC DNA]</scope>
    <source>
        <strain evidence="11 12">25B14_1</strain>
    </source>
</reference>
<feature type="binding site" evidence="9">
    <location>
        <position position="254"/>
    </location>
    <ligand>
        <name>L-glutamine</name>
        <dbReference type="ChEBI" id="CHEBI:58359"/>
    </ligand>
</feature>
<feature type="domain" description="Carbamoyl-phosphate synthase small subunit N-terminal" evidence="10">
    <location>
        <begin position="13"/>
        <end position="147"/>
    </location>
</feature>
<evidence type="ECO:0000256" key="5">
    <source>
        <dbReference type="ARBA" id="ARBA00022840"/>
    </source>
</evidence>
<dbReference type="HAMAP" id="MF_01209">
    <property type="entry name" value="CPSase_S_chain"/>
    <property type="match status" value="1"/>
</dbReference>
<feature type="binding site" evidence="9">
    <location>
        <position position="287"/>
    </location>
    <ligand>
        <name>L-glutamine</name>
        <dbReference type="ChEBI" id="CHEBI:58359"/>
    </ligand>
</feature>
<evidence type="ECO:0000313" key="11">
    <source>
        <dbReference type="EMBL" id="KCZ55381.1"/>
    </source>
</evidence>
<proteinExistence type="inferred from homology"/>
<feature type="binding site" evidence="9">
    <location>
        <position position="256"/>
    </location>
    <ligand>
        <name>L-glutamine</name>
        <dbReference type="ChEBI" id="CHEBI:58359"/>
    </ligand>
</feature>
<comment type="pathway">
    <text evidence="1 9">Amino-acid biosynthesis; L-arginine biosynthesis; carbamoyl phosphate from bicarbonate: step 1/1.</text>
</comment>
<dbReference type="PRINTS" id="PR00097">
    <property type="entry name" value="ANTSNTHASEII"/>
</dbReference>
<dbReference type="PROSITE" id="PS51273">
    <property type="entry name" value="GATASE_TYPE_1"/>
    <property type="match status" value="1"/>
</dbReference>
<evidence type="ECO:0000256" key="9">
    <source>
        <dbReference type="HAMAP-Rule" id="MF_01209"/>
    </source>
</evidence>
<name>A0A062U4V9_9PROT</name>
<dbReference type="InterPro" id="IPR006274">
    <property type="entry name" value="CarbamoylP_synth_ssu"/>
</dbReference>
<dbReference type="SMART" id="SM01097">
    <property type="entry name" value="CPSase_sm_chain"/>
    <property type="match status" value="1"/>
</dbReference>
<dbReference type="GO" id="GO:0005524">
    <property type="term" value="F:ATP binding"/>
    <property type="evidence" value="ECO:0007669"/>
    <property type="project" value="UniProtKB-UniRule"/>
</dbReference>
<dbReference type="GO" id="GO:0006526">
    <property type="term" value="P:L-arginine biosynthetic process"/>
    <property type="evidence" value="ECO:0007669"/>
    <property type="project" value="UniProtKB-UniRule"/>
</dbReference>
<comment type="function">
    <text evidence="9">Small subunit of the glutamine-dependent carbamoyl phosphate synthetase (CPSase). CPSase catalyzes the formation of carbamoyl phosphate from the ammonia moiety of glutamine, carbonate, and phosphate donated by ATP, constituting the first step of 2 biosynthetic pathways, one leading to arginine and/or urea and the other to pyrimidine nucleotides. The small subunit (glutamine amidotransferase) binds and cleaves glutamine to supply the large subunit with the substrate ammonia.</text>
</comment>
<dbReference type="GO" id="GO:0004088">
    <property type="term" value="F:carbamoyl-phosphate synthase (glutamine-hydrolyzing) activity"/>
    <property type="evidence" value="ECO:0007669"/>
    <property type="project" value="UniProtKB-UniRule"/>
</dbReference>
<dbReference type="SUPFAM" id="SSF52317">
    <property type="entry name" value="Class I glutamine amidotransferase-like"/>
    <property type="match status" value="1"/>
</dbReference>
<dbReference type="eggNOG" id="COG0505">
    <property type="taxonomic scope" value="Bacteria"/>
</dbReference>
<dbReference type="Proteomes" id="UP000027037">
    <property type="component" value="Unassembled WGS sequence"/>
</dbReference>
<dbReference type="InterPro" id="IPR035686">
    <property type="entry name" value="CPSase_GATase1"/>
</dbReference>
<comment type="pathway">
    <text evidence="9">Pyrimidine metabolism; UMP biosynthesis via de novo pathway; (S)-dihydroorotate from bicarbonate: step 1/3.</text>
</comment>
<keyword evidence="6 9" id="KW-0315">Glutamine amidotransferase</keyword>
<dbReference type="GO" id="GO:0004359">
    <property type="term" value="F:glutaminase activity"/>
    <property type="evidence" value="ECO:0007669"/>
    <property type="project" value="RHEA"/>
</dbReference>
<feature type="active site" evidence="9">
    <location>
        <position position="367"/>
    </location>
</feature>
<evidence type="ECO:0000256" key="2">
    <source>
        <dbReference type="ARBA" id="ARBA00007800"/>
    </source>
</evidence>
<keyword evidence="4 9" id="KW-0547">Nucleotide-binding</keyword>
<dbReference type="CDD" id="cd01744">
    <property type="entry name" value="GATase1_CPSase"/>
    <property type="match status" value="1"/>
</dbReference>
<sequence length="393" mass="41730">MSDTEKKQDKTTATGAIALADGTIFLGAGAGAEGIRVGELCFNTAITGYQEILTDPSYSSQIVLFTFPHIGNVGANAEDHEESSAPATDAARGTIFREPITASSNWRAGEGFDAWLAKRGIVALSGVDTRAITRLIRENGMQKAAICNKPDGNIDLDALIETARSWNGLEAADLAAVVDTDASFENTEQLWTTEHGYGQLEDARYHVVLVDFGVKKNILRNLAQVGIRATIVNGDTSAEDIFALKPDGVVFSNGPGDPAATIQRSGDMIRAVIDSGLPILGICLGHQLLALSLGAQTMKMAQGHHGANHPVKDLATGKVEIVSMNHGFTVDPKTLPDGVEESHRSLFDGTNSGLAVKDRPIISVQHHPEASPGPQDSFYLFQRFADLMAAAGK</sequence>
<feature type="region of interest" description="CPSase" evidence="9">
    <location>
        <begin position="1"/>
        <end position="205"/>
    </location>
</feature>
<feature type="active site" description="Nucleophile" evidence="9">
    <location>
        <position position="283"/>
    </location>
</feature>
<dbReference type="InterPro" id="IPR050472">
    <property type="entry name" value="Anth_synth/Amidotransfase"/>
</dbReference>
<dbReference type="SUPFAM" id="SSF52021">
    <property type="entry name" value="Carbamoyl phosphate synthetase, small subunit N-terminal domain"/>
    <property type="match status" value="1"/>
</dbReference>
<feature type="binding site" evidence="9">
    <location>
        <position position="325"/>
    </location>
    <ligand>
        <name>L-glutamine</name>
        <dbReference type="ChEBI" id="CHEBI:58359"/>
    </ligand>
</feature>
<dbReference type="Gene3D" id="3.50.30.20">
    <property type="entry name" value="Carbamoyl-phosphate synthase small subunit, N-terminal domain"/>
    <property type="match status" value="1"/>
</dbReference>
<dbReference type="PANTHER" id="PTHR43418">
    <property type="entry name" value="MULTIFUNCTIONAL TRYPTOPHAN BIOSYNTHESIS PROTEIN-RELATED"/>
    <property type="match status" value="1"/>
</dbReference>
<comment type="subunit">
    <text evidence="9">Composed of two chains; the small (or glutamine) chain promotes the hydrolysis of glutamine to ammonia, which is used by the large (or ammonia) chain to synthesize carbamoyl phosphate. Tetramer of heterodimers (alpha,beta)4.</text>
</comment>
<dbReference type="InterPro" id="IPR036480">
    <property type="entry name" value="CarbP_synth_ssu_N_sf"/>
</dbReference>
<dbReference type="EMBL" id="AWFF01000031">
    <property type="protein sequence ID" value="KCZ55381.1"/>
    <property type="molecule type" value="Genomic_DNA"/>
</dbReference>
<dbReference type="NCBIfam" id="TIGR01368">
    <property type="entry name" value="CPSaseIIsmall"/>
    <property type="match status" value="1"/>
</dbReference>
<dbReference type="UniPathway" id="UPA00070">
    <property type="reaction ID" value="UER00115"/>
</dbReference>
<evidence type="ECO:0000256" key="4">
    <source>
        <dbReference type="ARBA" id="ARBA00022741"/>
    </source>
</evidence>
<evidence type="ECO:0000256" key="7">
    <source>
        <dbReference type="ARBA" id="ARBA00022975"/>
    </source>
</evidence>
<dbReference type="GO" id="GO:0044205">
    <property type="term" value="P:'de novo' UMP biosynthetic process"/>
    <property type="evidence" value="ECO:0007669"/>
    <property type="project" value="UniProtKB-UniRule"/>
</dbReference>
<evidence type="ECO:0000256" key="3">
    <source>
        <dbReference type="ARBA" id="ARBA00022598"/>
    </source>
</evidence>
<keyword evidence="5 9" id="KW-0067">ATP-binding</keyword>
<organism evidence="11 12">
    <name type="scientific">Hyphomonas beringensis</name>
    <dbReference type="NCBI Taxonomy" id="1280946"/>
    <lineage>
        <taxon>Bacteria</taxon>
        <taxon>Pseudomonadati</taxon>
        <taxon>Pseudomonadota</taxon>
        <taxon>Alphaproteobacteria</taxon>
        <taxon>Hyphomonadales</taxon>
        <taxon>Hyphomonadaceae</taxon>
        <taxon>Hyphomonas</taxon>
    </lineage>
</organism>
<dbReference type="Pfam" id="PF00988">
    <property type="entry name" value="CPSase_sm_chain"/>
    <property type="match status" value="1"/>
</dbReference>
<keyword evidence="3 9" id="KW-0436">Ligase</keyword>
<dbReference type="GO" id="GO:0006207">
    <property type="term" value="P:'de novo' pyrimidine nucleobase biosynthetic process"/>
    <property type="evidence" value="ECO:0007669"/>
    <property type="project" value="InterPro"/>
</dbReference>
<dbReference type="PANTHER" id="PTHR43418:SF7">
    <property type="entry name" value="CARBAMOYL-PHOSPHATE SYNTHASE SMALL CHAIN"/>
    <property type="match status" value="1"/>
</dbReference>
<keyword evidence="9" id="KW-0055">Arginine biosynthesis</keyword>
<dbReference type="PRINTS" id="PR00096">
    <property type="entry name" value="GATASE"/>
</dbReference>
<feature type="binding site" evidence="9">
    <location>
        <position position="284"/>
    </location>
    <ligand>
        <name>L-glutamine</name>
        <dbReference type="ChEBI" id="CHEBI:58359"/>
    </ligand>
</feature>
<feature type="binding site" evidence="9">
    <location>
        <position position="328"/>
    </location>
    <ligand>
        <name>L-glutamine</name>
        <dbReference type="ChEBI" id="CHEBI:58359"/>
    </ligand>
</feature>
<gene>
    <name evidence="9" type="primary">carA</name>
    <name evidence="11" type="ORF">HY29_12660</name>
</gene>
<dbReference type="NCBIfam" id="NF009475">
    <property type="entry name" value="PRK12838.1"/>
    <property type="match status" value="1"/>
</dbReference>
<dbReference type="InterPro" id="IPR017926">
    <property type="entry name" value="GATASE"/>
</dbReference>
<feature type="binding site" evidence="9">
    <location>
        <position position="57"/>
    </location>
    <ligand>
        <name>L-glutamine</name>
        <dbReference type="ChEBI" id="CHEBI:58359"/>
    </ligand>
</feature>
<feature type="active site" evidence="9">
    <location>
        <position position="369"/>
    </location>
</feature>
<comment type="similarity">
    <text evidence="2 9">Belongs to the CarA family.</text>
</comment>
<evidence type="ECO:0000256" key="6">
    <source>
        <dbReference type="ARBA" id="ARBA00022962"/>
    </source>
</evidence>
<accession>A0A062U4V9</accession>
<dbReference type="PRINTS" id="PR00099">
    <property type="entry name" value="CPSGATASE"/>
</dbReference>